<feature type="compositionally biased region" description="Basic and acidic residues" evidence="1">
    <location>
        <begin position="642"/>
        <end position="653"/>
    </location>
</feature>
<dbReference type="OrthoDB" id="10257415at2759"/>
<feature type="compositionally biased region" description="Basic and acidic residues" evidence="1">
    <location>
        <begin position="756"/>
        <end position="766"/>
    </location>
</feature>
<proteinExistence type="predicted"/>
<dbReference type="AlphaFoldDB" id="A0A5M3YXG7"/>
<dbReference type="Proteomes" id="UP000452235">
    <property type="component" value="Unassembled WGS sequence"/>
</dbReference>
<reference evidence="2 3" key="1">
    <citation type="submission" date="2020-01" db="EMBL/GenBank/DDBJ databases">
        <title>Aspergillus terreus IFO 6365 whole genome shotgun sequence.</title>
        <authorList>
            <person name="Kanamasa S."/>
            <person name="Takahashi H."/>
        </authorList>
    </citation>
    <scope>NUCLEOTIDE SEQUENCE [LARGE SCALE GENOMIC DNA]</scope>
    <source>
        <strain evidence="2 3">IFO 6365</strain>
    </source>
</reference>
<sequence>MADVDVESICIYRRLIDDLLARADQAKSDKQIEPPLTETQLGEKIWALRGEDEQAVAHLGQQTQFAAVEIAFREKFYSLLATTSIDEPEFIQIWNLLDIISIFSDNEQCEPGLIFWLIEELLDSQTIDGCRKVFDYLESRRERNTKKHFKQKNLIILRSCNELLRRLSRAEDTVFCGRVFIFLFQSFPLGDKSAVNLRGEYHTENVTTFDDITKEPTKENGDTDVEMVDEQSAPPVAEGQMDESEPQPAATASQTPDSSKPPKVVISTSEDREEDKNVDFDTLYPMFWGLQAYFSAPTKVFDPQHFATFKSGLEATLDAFKKVNTDLENSNSNRASEELRKANKRKRGADGQEIGGSFNPKYLTSRDLFDLEINDTAFRRHVLVQALILLDFMLSLTPKAKTKLTDLTNKSVLYGFVLNDEDAKWAIKVRKAIEEYLQQGIGGKFYYRMVDTVLSRDKNWVRWKAEGCPLIERPPVSVTEYLGARDVATKVYANKRLRASPMGSLDLKFLSDGESLSGMERLKEAERFTVPSSDSFMMGIMDDELDLDMAQTEEDKDAAVRSKDSKTWRILRLSAKSKLAAFDKIEDGKNLKILFEAPQPTEGTPQALEGTPQAAEPAKPSTEETTAPEESQENGNVGNGESTKDPSEEKPADLADSNGATDVDHQTTASALREGRDARYHEAAGLTGTWISPTLSLDQIRSLRAASGCEAASGWCEEGLESERRETEDGCWERDDVEHIPHLAPSTAGTQVARAWRRDSDVLGKR</sequence>
<protein>
    <submittedName>
        <fullName evidence="2">THO complex subunit Tho1</fullName>
    </submittedName>
</protein>
<evidence type="ECO:0000313" key="2">
    <source>
        <dbReference type="EMBL" id="GFF13896.1"/>
    </source>
</evidence>
<name>A0A5M3YXG7_ASPTE</name>
<accession>A0A5M3YXG7</accession>
<dbReference type="Pfam" id="PF11957">
    <property type="entry name" value="efThoc1"/>
    <property type="match status" value="1"/>
</dbReference>
<feature type="compositionally biased region" description="Low complexity" evidence="1">
    <location>
        <begin position="614"/>
        <end position="625"/>
    </location>
</feature>
<dbReference type="GO" id="GO:0006406">
    <property type="term" value="P:mRNA export from nucleus"/>
    <property type="evidence" value="ECO:0007669"/>
    <property type="project" value="TreeGrafter"/>
</dbReference>
<feature type="region of interest" description="Disordered" evidence="1">
    <location>
        <begin position="600"/>
        <end position="675"/>
    </location>
</feature>
<comment type="caution">
    <text evidence="2">The sequence shown here is derived from an EMBL/GenBank/DDBJ whole genome shotgun (WGS) entry which is preliminary data.</text>
</comment>
<dbReference type="EMBL" id="BLJY01000002">
    <property type="protein sequence ID" value="GFF13896.1"/>
    <property type="molecule type" value="Genomic_DNA"/>
</dbReference>
<evidence type="ECO:0000256" key="1">
    <source>
        <dbReference type="SAM" id="MobiDB-lite"/>
    </source>
</evidence>
<dbReference type="PANTHER" id="PTHR13265:SF0">
    <property type="entry name" value="HPR1"/>
    <property type="match status" value="1"/>
</dbReference>
<gene>
    <name evidence="2" type="ORF">ATEIFO6365_0002100700</name>
</gene>
<feature type="region of interest" description="Disordered" evidence="1">
    <location>
        <begin position="746"/>
        <end position="766"/>
    </location>
</feature>
<dbReference type="GO" id="GO:0000445">
    <property type="term" value="C:THO complex part of transcription export complex"/>
    <property type="evidence" value="ECO:0007669"/>
    <property type="project" value="TreeGrafter"/>
</dbReference>
<organism evidence="2 3">
    <name type="scientific">Aspergillus terreus</name>
    <dbReference type="NCBI Taxonomy" id="33178"/>
    <lineage>
        <taxon>Eukaryota</taxon>
        <taxon>Fungi</taxon>
        <taxon>Dikarya</taxon>
        <taxon>Ascomycota</taxon>
        <taxon>Pezizomycotina</taxon>
        <taxon>Eurotiomycetes</taxon>
        <taxon>Eurotiomycetidae</taxon>
        <taxon>Eurotiales</taxon>
        <taxon>Aspergillaceae</taxon>
        <taxon>Aspergillus</taxon>
        <taxon>Aspergillus subgen. Circumdati</taxon>
    </lineage>
</organism>
<dbReference type="InterPro" id="IPR021861">
    <property type="entry name" value="THO_THOC1"/>
</dbReference>
<keyword evidence="3" id="KW-1185">Reference proteome</keyword>
<dbReference type="PANTHER" id="PTHR13265">
    <property type="entry name" value="THO COMPLEX SUBUNIT 1"/>
    <property type="match status" value="1"/>
</dbReference>
<feature type="region of interest" description="Disordered" evidence="1">
    <location>
        <begin position="232"/>
        <end position="275"/>
    </location>
</feature>
<evidence type="ECO:0000313" key="3">
    <source>
        <dbReference type="Proteomes" id="UP000452235"/>
    </source>
</evidence>
<dbReference type="VEuPathDB" id="FungiDB:ATEG_02728"/>
<feature type="region of interest" description="Disordered" evidence="1">
    <location>
        <begin position="328"/>
        <end position="353"/>
    </location>
</feature>